<reference evidence="1 2" key="1">
    <citation type="submission" date="2019-04" db="EMBL/GenBank/DDBJ databases">
        <title>Chromosome genome assembly for Takifugu flavidus.</title>
        <authorList>
            <person name="Xiao S."/>
        </authorList>
    </citation>
    <scope>NUCLEOTIDE SEQUENCE [LARGE SCALE GENOMIC DNA]</scope>
    <source>
        <strain evidence="1">HTHZ2018</strain>
        <tissue evidence="1">Muscle</tissue>
    </source>
</reference>
<protein>
    <submittedName>
        <fullName evidence="1">Uncharacterized protein</fullName>
    </submittedName>
</protein>
<organism evidence="1 2">
    <name type="scientific">Takifugu flavidus</name>
    <name type="common">sansaifugu</name>
    <dbReference type="NCBI Taxonomy" id="433684"/>
    <lineage>
        <taxon>Eukaryota</taxon>
        <taxon>Metazoa</taxon>
        <taxon>Chordata</taxon>
        <taxon>Craniata</taxon>
        <taxon>Vertebrata</taxon>
        <taxon>Euteleostomi</taxon>
        <taxon>Actinopterygii</taxon>
        <taxon>Neopterygii</taxon>
        <taxon>Teleostei</taxon>
        <taxon>Neoteleostei</taxon>
        <taxon>Acanthomorphata</taxon>
        <taxon>Eupercaria</taxon>
        <taxon>Tetraodontiformes</taxon>
        <taxon>Tetradontoidea</taxon>
        <taxon>Tetraodontidae</taxon>
        <taxon>Takifugu</taxon>
    </lineage>
</organism>
<name>A0A5C6NQW6_9TELE</name>
<proteinExistence type="predicted"/>
<dbReference type="AlphaFoldDB" id="A0A5C6NQW6"/>
<evidence type="ECO:0000313" key="1">
    <source>
        <dbReference type="EMBL" id="TWW68540.1"/>
    </source>
</evidence>
<accession>A0A5C6NQW6</accession>
<evidence type="ECO:0000313" key="2">
    <source>
        <dbReference type="Proteomes" id="UP000324091"/>
    </source>
</evidence>
<keyword evidence="2" id="KW-1185">Reference proteome</keyword>
<gene>
    <name evidence="1" type="ORF">D4764_19G0003380</name>
</gene>
<sequence length="158" mass="17650">MPSGRLPLEVFWTHPTGRRPRGRPRTRTRWRDHISRLAWEQLGAPGGANGSGRGEGCLGIPPEAAAPATRIQISGRKQNKTKMFMITLMGYREKKASRALAGSKGLLGLMAVREKRGMLDQRAPEVPFLLFFFILTLLYNARLEISSDEVVRLLTATH</sequence>
<dbReference type="Proteomes" id="UP000324091">
    <property type="component" value="Chromosome 19"/>
</dbReference>
<comment type="caution">
    <text evidence="1">The sequence shown here is derived from an EMBL/GenBank/DDBJ whole genome shotgun (WGS) entry which is preliminary data.</text>
</comment>
<dbReference type="EMBL" id="RHFK02000011">
    <property type="protein sequence ID" value="TWW68540.1"/>
    <property type="molecule type" value="Genomic_DNA"/>
</dbReference>